<dbReference type="InterPro" id="IPR029058">
    <property type="entry name" value="AB_hydrolase_fold"/>
</dbReference>
<evidence type="ECO:0000256" key="12">
    <source>
        <dbReference type="ARBA" id="ARBA00023136"/>
    </source>
</evidence>
<dbReference type="InterPro" id="IPR052214">
    <property type="entry name" value="DAG_Lipase-Related"/>
</dbReference>
<dbReference type="GO" id="GO:0046340">
    <property type="term" value="P:diacylglycerol catabolic process"/>
    <property type="evidence" value="ECO:0007669"/>
    <property type="project" value="TreeGrafter"/>
</dbReference>
<feature type="compositionally biased region" description="Basic and acidic residues" evidence="15">
    <location>
        <begin position="193"/>
        <end position="206"/>
    </location>
</feature>
<evidence type="ECO:0000259" key="17">
    <source>
        <dbReference type="Pfam" id="PF01764"/>
    </source>
</evidence>
<comment type="catalytic activity">
    <reaction evidence="13">
        <text>a 1,2-diacyl-sn-glycerol + H2O = a 2-acylglycerol + a fatty acid + H(+)</text>
        <dbReference type="Rhea" id="RHEA:33275"/>
        <dbReference type="ChEBI" id="CHEBI:15377"/>
        <dbReference type="ChEBI" id="CHEBI:15378"/>
        <dbReference type="ChEBI" id="CHEBI:17389"/>
        <dbReference type="ChEBI" id="CHEBI:17815"/>
        <dbReference type="ChEBI" id="CHEBI:28868"/>
        <dbReference type="EC" id="3.1.1.116"/>
    </reaction>
    <physiologicalReaction direction="left-to-right" evidence="13">
        <dbReference type="Rhea" id="RHEA:33276"/>
    </physiologicalReaction>
</comment>
<evidence type="ECO:0000256" key="8">
    <source>
        <dbReference type="ARBA" id="ARBA00022837"/>
    </source>
</evidence>
<feature type="region of interest" description="Disordered" evidence="15">
    <location>
        <begin position="421"/>
        <end position="440"/>
    </location>
</feature>
<evidence type="ECO:0000256" key="4">
    <source>
        <dbReference type="ARBA" id="ARBA00022553"/>
    </source>
</evidence>
<evidence type="ECO:0000313" key="19">
    <source>
        <dbReference type="Proteomes" id="UP000297245"/>
    </source>
</evidence>
<dbReference type="Gene3D" id="3.40.50.1820">
    <property type="entry name" value="alpha/beta hydrolase"/>
    <property type="match status" value="1"/>
</dbReference>
<evidence type="ECO:0000256" key="6">
    <source>
        <dbReference type="ARBA" id="ARBA00022723"/>
    </source>
</evidence>
<dbReference type="GO" id="GO:0005886">
    <property type="term" value="C:plasma membrane"/>
    <property type="evidence" value="ECO:0007669"/>
    <property type="project" value="UniProtKB-SubCell"/>
</dbReference>
<dbReference type="AlphaFoldDB" id="A0A4S8MDE4"/>
<keyword evidence="7 18" id="KW-0378">Hydrolase</keyword>
<dbReference type="EMBL" id="ML179102">
    <property type="protein sequence ID" value="THV00540.1"/>
    <property type="molecule type" value="Genomic_DNA"/>
</dbReference>
<evidence type="ECO:0000256" key="5">
    <source>
        <dbReference type="ARBA" id="ARBA00022692"/>
    </source>
</evidence>
<evidence type="ECO:0000313" key="18">
    <source>
        <dbReference type="EMBL" id="THV00540.1"/>
    </source>
</evidence>
<feature type="compositionally biased region" description="Polar residues" evidence="15">
    <location>
        <begin position="276"/>
        <end position="305"/>
    </location>
</feature>
<feature type="region of interest" description="Disordered" evidence="15">
    <location>
        <begin position="271"/>
        <end position="305"/>
    </location>
</feature>
<accession>A0A4S8MDE4</accession>
<protein>
    <recommendedName>
        <fullName evidence="14">sn-1-specific diacylglycerol lipase</fullName>
        <ecNumber evidence="14">3.1.1.116</ecNumber>
    </recommendedName>
</protein>
<reference evidence="18 19" key="1">
    <citation type="journal article" date="2019" name="Nat. Ecol. Evol.">
        <title>Megaphylogeny resolves global patterns of mushroom evolution.</title>
        <authorList>
            <person name="Varga T."/>
            <person name="Krizsan K."/>
            <person name="Foldi C."/>
            <person name="Dima B."/>
            <person name="Sanchez-Garcia M."/>
            <person name="Sanchez-Ramirez S."/>
            <person name="Szollosi G.J."/>
            <person name="Szarkandi J.G."/>
            <person name="Papp V."/>
            <person name="Albert L."/>
            <person name="Andreopoulos W."/>
            <person name="Angelini C."/>
            <person name="Antonin V."/>
            <person name="Barry K.W."/>
            <person name="Bougher N.L."/>
            <person name="Buchanan P."/>
            <person name="Buyck B."/>
            <person name="Bense V."/>
            <person name="Catcheside P."/>
            <person name="Chovatia M."/>
            <person name="Cooper J."/>
            <person name="Damon W."/>
            <person name="Desjardin D."/>
            <person name="Finy P."/>
            <person name="Geml J."/>
            <person name="Haridas S."/>
            <person name="Hughes K."/>
            <person name="Justo A."/>
            <person name="Karasinski D."/>
            <person name="Kautmanova I."/>
            <person name="Kiss B."/>
            <person name="Kocsube S."/>
            <person name="Kotiranta H."/>
            <person name="LaButti K.M."/>
            <person name="Lechner B.E."/>
            <person name="Liimatainen K."/>
            <person name="Lipzen A."/>
            <person name="Lukacs Z."/>
            <person name="Mihaltcheva S."/>
            <person name="Morgado L.N."/>
            <person name="Niskanen T."/>
            <person name="Noordeloos M.E."/>
            <person name="Ohm R.A."/>
            <person name="Ortiz-Santana B."/>
            <person name="Ovrebo C."/>
            <person name="Racz N."/>
            <person name="Riley R."/>
            <person name="Savchenko A."/>
            <person name="Shiryaev A."/>
            <person name="Soop K."/>
            <person name="Spirin V."/>
            <person name="Szebenyi C."/>
            <person name="Tomsovsky M."/>
            <person name="Tulloss R.E."/>
            <person name="Uehling J."/>
            <person name="Grigoriev I.V."/>
            <person name="Vagvolgyi C."/>
            <person name="Papp T."/>
            <person name="Martin F.M."/>
            <person name="Miettinen O."/>
            <person name="Hibbett D.S."/>
            <person name="Nagy L.G."/>
        </authorList>
    </citation>
    <scope>NUCLEOTIDE SEQUENCE [LARGE SCALE GENOMIC DNA]</scope>
    <source>
        <strain evidence="18 19">CBS 962.96</strain>
    </source>
</reference>
<evidence type="ECO:0000256" key="13">
    <source>
        <dbReference type="ARBA" id="ARBA00024531"/>
    </source>
</evidence>
<keyword evidence="8" id="KW-0106">Calcium</keyword>
<keyword evidence="6" id="KW-0479">Metal-binding</keyword>
<feature type="region of interest" description="Disordered" evidence="15">
    <location>
        <begin position="490"/>
        <end position="509"/>
    </location>
</feature>
<evidence type="ECO:0000256" key="9">
    <source>
        <dbReference type="ARBA" id="ARBA00022963"/>
    </source>
</evidence>
<keyword evidence="19" id="KW-1185">Reference proteome</keyword>
<dbReference type="PANTHER" id="PTHR45792">
    <property type="entry name" value="DIACYLGLYCEROL LIPASE HOMOLOG-RELATED"/>
    <property type="match status" value="1"/>
</dbReference>
<evidence type="ECO:0000256" key="16">
    <source>
        <dbReference type="SAM" id="Phobius"/>
    </source>
</evidence>
<feature type="domain" description="Fungal lipase-type" evidence="17">
    <location>
        <begin position="467"/>
        <end position="651"/>
    </location>
</feature>
<evidence type="ECO:0000256" key="1">
    <source>
        <dbReference type="ARBA" id="ARBA00001913"/>
    </source>
</evidence>
<feature type="non-terminal residue" evidence="18">
    <location>
        <position position="1"/>
    </location>
</feature>
<keyword evidence="4" id="KW-0597">Phosphoprotein</keyword>
<evidence type="ECO:0000256" key="2">
    <source>
        <dbReference type="ARBA" id="ARBA00004651"/>
    </source>
</evidence>
<organism evidence="18 19">
    <name type="scientific">Dendrothele bispora (strain CBS 962.96)</name>
    <dbReference type="NCBI Taxonomy" id="1314807"/>
    <lineage>
        <taxon>Eukaryota</taxon>
        <taxon>Fungi</taxon>
        <taxon>Dikarya</taxon>
        <taxon>Basidiomycota</taxon>
        <taxon>Agaricomycotina</taxon>
        <taxon>Agaricomycetes</taxon>
        <taxon>Agaricomycetidae</taxon>
        <taxon>Agaricales</taxon>
        <taxon>Agaricales incertae sedis</taxon>
        <taxon>Dendrothele</taxon>
    </lineage>
</organism>
<dbReference type="SUPFAM" id="SSF53474">
    <property type="entry name" value="alpha/beta-Hydrolases"/>
    <property type="match status" value="1"/>
</dbReference>
<keyword evidence="5 16" id="KW-0812">Transmembrane</keyword>
<dbReference type="GO" id="GO:0019369">
    <property type="term" value="P:arachidonate metabolic process"/>
    <property type="evidence" value="ECO:0007669"/>
    <property type="project" value="TreeGrafter"/>
</dbReference>
<dbReference type="EC" id="3.1.1.116" evidence="14"/>
<dbReference type="CDD" id="cd00519">
    <property type="entry name" value="Lipase_3"/>
    <property type="match status" value="1"/>
</dbReference>
<comment type="subcellular location">
    <subcellularLocation>
        <location evidence="2">Cell membrane</location>
        <topology evidence="2">Multi-pass membrane protein</topology>
    </subcellularLocation>
</comment>
<keyword evidence="10 16" id="KW-1133">Transmembrane helix</keyword>
<keyword evidence="9" id="KW-0442">Lipid degradation</keyword>
<name>A0A4S8MDE4_DENBC</name>
<dbReference type="InterPro" id="IPR002921">
    <property type="entry name" value="Fungal_lipase-type"/>
</dbReference>
<dbReference type="Proteomes" id="UP000297245">
    <property type="component" value="Unassembled WGS sequence"/>
</dbReference>
<dbReference type="OrthoDB" id="438440at2759"/>
<sequence>MVKSWDIYSRQTIDLASSATSFGFGAAKACTKLGFAVTRGIASTAVGLTTTVVDHALFGGSTVTKPVVGGAVSTVISLAEQITLAPLHLGEYITNTSLFAAHSSINVLSVFFPGSSDASFSLASFITLVKKELNEPGEGNGFGGGSPESARNFGIMVIAKAIIAWVALQGVTQEWQERKWLKKMKEIDVRPHEHTRDPTMRFDSTRSRKNSRVRVTSEVKFPDNRGQIIAADIGDAPRRAYSIFASTPAPSTTSSASRTSYFTNISSLYPSHHTQRMNNNAQTPSSSKRPVTSQIPSPKPLSNTELKTTLRRLSKMVLAGYGGASLLFFGVPLTATPGGRPIRGSIKASGSIETNAKGKEKEEEAELARAVNASEAEAAGDEWELIDEEDTQEEEKEYSWWDVLLGRHDIELFEKFAKHDEGKNGVKDKEERKGKGKEKKADVVIGREHLMPRFWVLTDHSRGEVVLVLRGTMSLNEIAVDLTCHTEEFEPASAPAPDPDDSEDDGPAFPGQFFAFPRKKRSTSISSLGSTHTQTTPRYLVHSGMLRMAHAMGDIGKPVQLAVHEALYRNPGYNLVLCGHSLGAGVGALLGLMWASPVTCLTVPSSGLPINRRVSVYCFAPPAVCDAALGKLASKLIVSFVYSHDVVSRLSLGSVRDLRNAAAWLCESEARDNSNDDSSPKSGYSAVTNRASRWKSGAGKEEDMNWFISVRKTLEANMHQAHTFPPGKVLWALRDGDLHPAHRIKIESTGTGVDRLRLFEVLDVEEVFGQIVFAKDMLGAHMPHKYDSVLHDLL</sequence>
<evidence type="ECO:0000256" key="7">
    <source>
        <dbReference type="ARBA" id="ARBA00022801"/>
    </source>
</evidence>
<feature type="region of interest" description="Disordered" evidence="15">
    <location>
        <begin position="193"/>
        <end position="213"/>
    </location>
</feature>
<evidence type="ECO:0000256" key="14">
    <source>
        <dbReference type="ARBA" id="ARBA00026104"/>
    </source>
</evidence>
<proteinExistence type="predicted"/>
<dbReference type="GO" id="GO:0046872">
    <property type="term" value="F:metal ion binding"/>
    <property type="evidence" value="ECO:0007669"/>
    <property type="project" value="UniProtKB-KW"/>
</dbReference>
<feature type="transmembrane region" description="Helical" evidence="16">
    <location>
        <begin position="316"/>
        <end position="335"/>
    </location>
</feature>
<comment type="cofactor">
    <cofactor evidence="1">
        <name>Ca(2+)</name>
        <dbReference type="ChEBI" id="CHEBI:29108"/>
    </cofactor>
</comment>
<dbReference type="GO" id="GO:0016298">
    <property type="term" value="F:lipase activity"/>
    <property type="evidence" value="ECO:0007669"/>
    <property type="project" value="TreeGrafter"/>
</dbReference>
<evidence type="ECO:0000256" key="3">
    <source>
        <dbReference type="ARBA" id="ARBA00022475"/>
    </source>
</evidence>
<keyword evidence="12 16" id="KW-0472">Membrane</keyword>
<dbReference type="PANTHER" id="PTHR45792:SF8">
    <property type="entry name" value="DIACYLGLYCEROL LIPASE-ALPHA"/>
    <property type="match status" value="1"/>
</dbReference>
<dbReference type="Pfam" id="PF01764">
    <property type="entry name" value="Lipase_3"/>
    <property type="match status" value="1"/>
</dbReference>
<evidence type="ECO:0000256" key="11">
    <source>
        <dbReference type="ARBA" id="ARBA00023098"/>
    </source>
</evidence>
<evidence type="ECO:0000256" key="15">
    <source>
        <dbReference type="SAM" id="MobiDB-lite"/>
    </source>
</evidence>
<evidence type="ECO:0000256" key="10">
    <source>
        <dbReference type="ARBA" id="ARBA00022989"/>
    </source>
</evidence>
<keyword evidence="11" id="KW-0443">Lipid metabolism</keyword>
<gene>
    <name evidence="18" type="ORF">K435DRAFT_718857</name>
</gene>
<keyword evidence="3" id="KW-1003">Cell membrane</keyword>